<name>A0ABD6DLE7_9EURY</name>
<gene>
    <name evidence="1" type="ORF">ACFSBL_14315</name>
</gene>
<evidence type="ECO:0008006" key="3">
    <source>
        <dbReference type="Google" id="ProtNLM"/>
    </source>
</evidence>
<proteinExistence type="predicted"/>
<organism evidence="1 2">
    <name type="scientific">Haloarchaeobius litoreus</name>
    <dbReference type="NCBI Taxonomy" id="755306"/>
    <lineage>
        <taxon>Archaea</taxon>
        <taxon>Methanobacteriati</taxon>
        <taxon>Methanobacteriota</taxon>
        <taxon>Stenosarchaea group</taxon>
        <taxon>Halobacteria</taxon>
        <taxon>Halobacteriales</taxon>
        <taxon>Halorubellaceae</taxon>
        <taxon>Haloarchaeobius</taxon>
    </lineage>
</organism>
<reference evidence="1 2" key="1">
    <citation type="journal article" date="2019" name="Int. J. Syst. Evol. Microbiol.">
        <title>The Global Catalogue of Microorganisms (GCM) 10K type strain sequencing project: providing services to taxonomists for standard genome sequencing and annotation.</title>
        <authorList>
            <consortium name="The Broad Institute Genomics Platform"/>
            <consortium name="The Broad Institute Genome Sequencing Center for Infectious Disease"/>
            <person name="Wu L."/>
            <person name="Ma J."/>
        </authorList>
    </citation>
    <scope>NUCLEOTIDE SEQUENCE [LARGE SCALE GENOMIC DNA]</scope>
    <source>
        <strain evidence="1 2">CGMCC 1.10390</strain>
    </source>
</reference>
<evidence type="ECO:0000313" key="2">
    <source>
        <dbReference type="Proteomes" id="UP001597034"/>
    </source>
</evidence>
<evidence type="ECO:0000313" key="1">
    <source>
        <dbReference type="EMBL" id="MFD1646862.1"/>
    </source>
</evidence>
<keyword evidence="2" id="KW-1185">Reference proteome</keyword>
<dbReference type="RefSeq" id="WP_256401065.1">
    <property type="nucleotide sequence ID" value="NZ_JANHJR010000003.1"/>
</dbReference>
<sequence>MQDTRVRSIVPMFGGATRYVETLDSILEFVDAHNPSTDELVGWHRGQFDSVSSEGPIMRRVRYLRKVGFLAETADGWTLGPNGEEYTAEHDTATLLRIMCGRNVGLRSLLYALAVAPMTIEEIGAQQLDTHPELGWDPAETDMPKQRANWLRSMGLVVMHGDEYALTDEGREFVEGAVED</sequence>
<dbReference type="AlphaFoldDB" id="A0ABD6DLE7"/>
<protein>
    <recommendedName>
        <fullName evidence="3">Restriction system protein Mrr-like N-terminal domain-containing protein</fullName>
    </recommendedName>
</protein>
<dbReference type="Proteomes" id="UP001597034">
    <property type="component" value="Unassembled WGS sequence"/>
</dbReference>
<comment type="caution">
    <text evidence="1">The sequence shown here is derived from an EMBL/GenBank/DDBJ whole genome shotgun (WGS) entry which is preliminary data.</text>
</comment>
<dbReference type="EMBL" id="JBHUDO010000003">
    <property type="protein sequence ID" value="MFD1646862.1"/>
    <property type="molecule type" value="Genomic_DNA"/>
</dbReference>
<accession>A0ABD6DLE7</accession>